<accession>A0A9P8JVS3</accession>
<organism evidence="2 3">
    <name type="scientific">Aureobasidium melanogenum</name>
    <name type="common">Aureobasidium pullulans var. melanogenum</name>
    <dbReference type="NCBI Taxonomy" id="46634"/>
    <lineage>
        <taxon>Eukaryota</taxon>
        <taxon>Fungi</taxon>
        <taxon>Dikarya</taxon>
        <taxon>Ascomycota</taxon>
        <taxon>Pezizomycotina</taxon>
        <taxon>Dothideomycetes</taxon>
        <taxon>Dothideomycetidae</taxon>
        <taxon>Dothideales</taxon>
        <taxon>Saccotheciaceae</taxon>
        <taxon>Aureobasidium</taxon>
    </lineage>
</organism>
<reference evidence="2" key="1">
    <citation type="journal article" date="2021" name="J Fungi (Basel)">
        <title>Virulence traits and population genomics of the black yeast Aureobasidium melanogenum.</title>
        <authorList>
            <person name="Cernosa A."/>
            <person name="Sun X."/>
            <person name="Gostincar C."/>
            <person name="Fang C."/>
            <person name="Gunde-Cimerman N."/>
            <person name="Song Z."/>
        </authorList>
    </citation>
    <scope>NUCLEOTIDE SEQUENCE</scope>
    <source>
        <strain evidence="2">EXF-9298</strain>
    </source>
</reference>
<keyword evidence="3" id="KW-1185">Reference proteome</keyword>
<name>A0A9P8JVS3_AURME</name>
<protein>
    <submittedName>
        <fullName evidence="2">Uncharacterized protein</fullName>
    </submittedName>
</protein>
<feature type="non-terminal residue" evidence="2">
    <location>
        <position position="145"/>
    </location>
</feature>
<evidence type="ECO:0000256" key="1">
    <source>
        <dbReference type="SAM" id="MobiDB-lite"/>
    </source>
</evidence>
<dbReference type="AlphaFoldDB" id="A0A9P8JVS3"/>
<reference evidence="2" key="2">
    <citation type="submission" date="2021-08" db="EMBL/GenBank/DDBJ databases">
        <authorList>
            <person name="Gostincar C."/>
            <person name="Sun X."/>
            <person name="Song Z."/>
            <person name="Gunde-Cimerman N."/>
        </authorList>
    </citation>
    <scope>NUCLEOTIDE SEQUENCE</scope>
    <source>
        <strain evidence="2">EXF-9298</strain>
    </source>
</reference>
<dbReference type="Proteomes" id="UP000729357">
    <property type="component" value="Unassembled WGS sequence"/>
</dbReference>
<comment type="caution">
    <text evidence="2">The sequence shown here is derived from an EMBL/GenBank/DDBJ whole genome shotgun (WGS) entry which is preliminary data.</text>
</comment>
<sequence>MQAKLLKIASVDPEYTDIDVVEILEEVSDAGNCPSLQTTMGNTTPTEDWGHLLQRDDTGSGPMDYSFLPSPGSHPTKLVKRQQSKDTADRTLEDMLDGFGEGNKLQGSWTIGGMDPRIRGLAMLAFHWTNAEGFAGIERKYLELL</sequence>
<proteinExistence type="predicted"/>
<evidence type="ECO:0000313" key="2">
    <source>
        <dbReference type="EMBL" id="KAG9984634.1"/>
    </source>
</evidence>
<evidence type="ECO:0000313" key="3">
    <source>
        <dbReference type="Proteomes" id="UP000729357"/>
    </source>
</evidence>
<gene>
    <name evidence="2" type="ORF">KCU98_g5275</name>
</gene>
<dbReference type="EMBL" id="JAHFXS010000473">
    <property type="protein sequence ID" value="KAG9984634.1"/>
    <property type="molecule type" value="Genomic_DNA"/>
</dbReference>
<feature type="region of interest" description="Disordered" evidence="1">
    <location>
        <begin position="60"/>
        <end position="87"/>
    </location>
</feature>